<proteinExistence type="predicted"/>
<dbReference type="Proteomes" id="UP000485058">
    <property type="component" value="Unassembled WGS sequence"/>
</dbReference>
<evidence type="ECO:0000313" key="2">
    <source>
        <dbReference type="Proteomes" id="UP000485058"/>
    </source>
</evidence>
<protein>
    <submittedName>
        <fullName evidence="1">Uncharacterized protein</fullName>
    </submittedName>
</protein>
<evidence type="ECO:0000313" key="1">
    <source>
        <dbReference type="EMBL" id="GFH14844.1"/>
    </source>
</evidence>
<reference evidence="1 2" key="1">
    <citation type="submission" date="2020-02" db="EMBL/GenBank/DDBJ databases">
        <title>Draft genome sequence of Haematococcus lacustris strain NIES-144.</title>
        <authorList>
            <person name="Morimoto D."/>
            <person name="Nakagawa S."/>
            <person name="Yoshida T."/>
            <person name="Sawayama S."/>
        </authorList>
    </citation>
    <scope>NUCLEOTIDE SEQUENCE [LARGE SCALE GENOMIC DNA]</scope>
    <source>
        <strain evidence="1 2">NIES-144</strain>
    </source>
</reference>
<accession>A0A699Z7M4</accession>
<name>A0A699Z7M4_HAELA</name>
<organism evidence="1 2">
    <name type="scientific">Haematococcus lacustris</name>
    <name type="common">Green alga</name>
    <name type="synonym">Haematococcus pluvialis</name>
    <dbReference type="NCBI Taxonomy" id="44745"/>
    <lineage>
        <taxon>Eukaryota</taxon>
        <taxon>Viridiplantae</taxon>
        <taxon>Chlorophyta</taxon>
        <taxon>core chlorophytes</taxon>
        <taxon>Chlorophyceae</taxon>
        <taxon>CS clade</taxon>
        <taxon>Chlamydomonadales</taxon>
        <taxon>Haematococcaceae</taxon>
        <taxon>Haematococcus</taxon>
    </lineage>
</organism>
<dbReference type="AlphaFoldDB" id="A0A699Z7M4"/>
<sequence length="74" mass="7917">MQSYAMSQRGTTWLTSSPAHALRRCGHQPVHKLWAVGCSQLADQQVSNAIRVRTATLADVEGVARVCGEVGPAV</sequence>
<dbReference type="EMBL" id="BLLF01000773">
    <property type="protein sequence ID" value="GFH14844.1"/>
    <property type="molecule type" value="Genomic_DNA"/>
</dbReference>
<gene>
    <name evidence="1" type="ORF">HaLaN_10968</name>
</gene>
<comment type="caution">
    <text evidence="1">The sequence shown here is derived from an EMBL/GenBank/DDBJ whole genome shotgun (WGS) entry which is preliminary data.</text>
</comment>
<keyword evidence="2" id="KW-1185">Reference proteome</keyword>